<dbReference type="GO" id="GO:0051538">
    <property type="term" value="F:3 iron, 4 sulfur cluster binding"/>
    <property type="evidence" value="ECO:0007669"/>
    <property type="project" value="UniProtKB-KW"/>
</dbReference>
<dbReference type="PANTHER" id="PTHR36923">
    <property type="entry name" value="FERREDOXIN"/>
    <property type="match status" value="1"/>
</dbReference>
<dbReference type="EMBL" id="BSQG01000012">
    <property type="protein sequence ID" value="GLU50195.1"/>
    <property type="molecule type" value="Genomic_DNA"/>
</dbReference>
<dbReference type="Proteomes" id="UP001165092">
    <property type="component" value="Unassembled WGS sequence"/>
</dbReference>
<evidence type="ECO:0000313" key="11">
    <source>
        <dbReference type="Proteomes" id="UP001165092"/>
    </source>
</evidence>
<keyword evidence="2 8" id="KW-0813">Transport</keyword>
<keyword evidence="4 8" id="KW-0249">Electron transport</keyword>
<dbReference type="AlphaFoldDB" id="A0A9W6ULL4"/>
<keyword evidence="11" id="KW-1185">Reference proteome</keyword>
<evidence type="ECO:0000256" key="1">
    <source>
        <dbReference type="ARBA" id="ARBA00001927"/>
    </source>
</evidence>
<evidence type="ECO:0000256" key="7">
    <source>
        <dbReference type="ARBA" id="ARBA00023291"/>
    </source>
</evidence>
<protein>
    <recommendedName>
        <fullName evidence="8">Ferredoxin</fullName>
    </recommendedName>
</protein>
<evidence type="ECO:0000256" key="8">
    <source>
        <dbReference type="RuleBase" id="RU368020"/>
    </source>
</evidence>
<dbReference type="Gene3D" id="3.30.70.20">
    <property type="match status" value="1"/>
</dbReference>
<evidence type="ECO:0000256" key="2">
    <source>
        <dbReference type="ARBA" id="ARBA00022448"/>
    </source>
</evidence>
<dbReference type="PANTHER" id="PTHR36923:SF3">
    <property type="entry name" value="FERREDOXIN"/>
    <property type="match status" value="1"/>
</dbReference>
<organism evidence="10 11">
    <name type="scientific">Nocardiopsis ansamitocini</name>
    <dbReference type="NCBI Taxonomy" id="1670832"/>
    <lineage>
        <taxon>Bacteria</taxon>
        <taxon>Bacillati</taxon>
        <taxon>Actinomycetota</taxon>
        <taxon>Actinomycetes</taxon>
        <taxon>Streptosporangiales</taxon>
        <taxon>Nocardiopsidaceae</taxon>
        <taxon>Nocardiopsis</taxon>
    </lineage>
</organism>
<evidence type="ECO:0000256" key="5">
    <source>
        <dbReference type="ARBA" id="ARBA00023004"/>
    </source>
</evidence>
<keyword evidence="3 8" id="KW-0479">Metal-binding</keyword>
<evidence type="ECO:0000256" key="3">
    <source>
        <dbReference type="ARBA" id="ARBA00022723"/>
    </source>
</evidence>
<comment type="function">
    <text evidence="8">Ferredoxins are iron-sulfur proteins that transfer electrons in a wide variety of metabolic reactions.</text>
</comment>
<dbReference type="PRINTS" id="PR00352">
    <property type="entry name" value="3FE4SFRDOXIN"/>
</dbReference>
<dbReference type="GO" id="GO:0009055">
    <property type="term" value="F:electron transfer activity"/>
    <property type="evidence" value="ECO:0007669"/>
    <property type="project" value="UniProtKB-UniRule"/>
</dbReference>
<dbReference type="InterPro" id="IPR001080">
    <property type="entry name" value="3Fe4S_ferredoxin"/>
</dbReference>
<accession>A0A9W6ULL4</accession>
<dbReference type="RefSeq" id="WP_285761734.1">
    <property type="nucleotide sequence ID" value="NZ_BSQG01000012.1"/>
</dbReference>
<evidence type="ECO:0000256" key="4">
    <source>
        <dbReference type="ARBA" id="ARBA00022982"/>
    </source>
</evidence>
<dbReference type="InterPro" id="IPR017896">
    <property type="entry name" value="4Fe4S_Fe-S-bd"/>
</dbReference>
<dbReference type="SUPFAM" id="SSF54862">
    <property type="entry name" value="4Fe-4S ferredoxins"/>
    <property type="match status" value="1"/>
</dbReference>
<sequence length="76" mass="7974">MNAPRLRADRARCTGAGQCARTAPTLFDQDDDGLAVLLIPNPPVEALSQARLAADLCPSGAIALHGDLPRARPITE</sequence>
<keyword evidence="7" id="KW-0003">3Fe-4S</keyword>
<comment type="caution">
    <text evidence="10">The sequence shown here is derived from an EMBL/GenBank/DDBJ whole genome shotgun (WGS) entry which is preliminary data.</text>
</comment>
<dbReference type="InterPro" id="IPR051269">
    <property type="entry name" value="Fe-S_cluster_ET"/>
</dbReference>
<evidence type="ECO:0000256" key="6">
    <source>
        <dbReference type="ARBA" id="ARBA00023014"/>
    </source>
</evidence>
<proteinExistence type="predicted"/>
<keyword evidence="6 8" id="KW-0411">Iron-sulfur</keyword>
<feature type="domain" description="4Fe-4S ferredoxin-type" evidence="9">
    <location>
        <begin position="4"/>
        <end position="32"/>
    </location>
</feature>
<evidence type="ECO:0000259" key="9">
    <source>
        <dbReference type="PROSITE" id="PS51379"/>
    </source>
</evidence>
<gene>
    <name evidence="10" type="ORF">Nans01_45460</name>
</gene>
<evidence type="ECO:0000313" key="10">
    <source>
        <dbReference type="EMBL" id="GLU50195.1"/>
    </source>
</evidence>
<dbReference type="Pfam" id="PF13459">
    <property type="entry name" value="Fer4_15"/>
    <property type="match status" value="1"/>
</dbReference>
<dbReference type="PROSITE" id="PS51379">
    <property type="entry name" value="4FE4S_FER_2"/>
    <property type="match status" value="1"/>
</dbReference>
<name>A0A9W6ULL4_9ACTN</name>
<keyword evidence="5 8" id="KW-0408">Iron</keyword>
<reference evidence="10" key="1">
    <citation type="submission" date="2023-02" db="EMBL/GenBank/DDBJ databases">
        <title>Nocardiopsis ansamitocini NBRC 112285.</title>
        <authorList>
            <person name="Ichikawa N."/>
            <person name="Sato H."/>
            <person name="Tonouchi N."/>
        </authorList>
    </citation>
    <scope>NUCLEOTIDE SEQUENCE</scope>
    <source>
        <strain evidence="10">NBRC 112285</strain>
    </source>
</reference>
<comment type="cofactor">
    <cofactor evidence="1">
        <name>[3Fe-4S] cluster</name>
        <dbReference type="ChEBI" id="CHEBI:21137"/>
    </cofactor>
</comment>
<dbReference type="GO" id="GO:0005506">
    <property type="term" value="F:iron ion binding"/>
    <property type="evidence" value="ECO:0007669"/>
    <property type="project" value="UniProtKB-UniRule"/>
</dbReference>